<dbReference type="PANTHER" id="PTHR21419">
    <property type="match status" value="1"/>
</dbReference>
<dbReference type="Gene3D" id="2.130.10.130">
    <property type="entry name" value="Integrin alpha, N-terminal"/>
    <property type="match status" value="1"/>
</dbReference>
<dbReference type="PANTHER" id="PTHR21419:SF23">
    <property type="entry name" value="PROTEIN DEFECTIVE IN EXINE FORMATION 1"/>
    <property type="match status" value="1"/>
</dbReference>
<feature type="non-terminal residue" evidence="6">
    <location>
        <position position="1"/>
    </location>
</feature>
<dbReference type="InterPro" id="IPR028994">
    <property type="entry name" value="Integrin_alpha_N"/>
</dbReference>
<feature type="non-terminal residue" evidence="6">
    <location>
        <position position="408"/>
    </location>
</feature>
<accession>A0A382L7V6</accession>
<dbReference type="EMBL" id="UINC01084382">
    <property type="protein sequence ID" value="SVC30981.1"/>
    <property type="molecule type" value="Genomic_DNA"/>
</dbReference>
<reference evidence="6" key="1">
    <citation type="submission" date="2018-05" db="EMBL/GenBank/DDBJ databases">
        <authorList>
            <person name="Lanie J.A."/>
            <person name="Ng W.-L."/>
            <person name="Kazmierczak K.M."/>
            <person name="Andrzejewski T.M."/>
            <person name="Davidsen T.M."/>
            <person name="Wayne K.J."/>
            <person name="Tettelin H."/>
            <person name="Glass J.I."/>
            <person name="Rusch D."/>
            <person name="Podicherti R."/>
            <person name="Tsui H.-C.T."/>
            <person name="Winkler M.E."/>
        </authorList>
    </citation>
    <scope>NUCLEOTIDE SEQUENCE</scope>
</reference>
<evidence type="ECO:0000256" key="1">
    <source>
        <dbReference type="ARBA" id="ARBA00004167"/>
    </source>
</evidence>
<keyword evidence="3" id="KW-0732">Signal</keyword>
<keyword evidence="4" id="KW-1133">Transmembrane helix</keyword>
<evidence type="ECO:0000256" key="2">
    <source>
        <dbReference type="ARBA" id="ARBA00022692"/>
    </source>
</evidence>
<dbReference type="AlphaFoldDB" id="A0A382L7V6"/>
<comment type="subcellular location">
    <subcellularLocation>
        <location evidence="1">Membrane</location>
        <topology evidence="1">Single-pass membrane protein</topology>
    </subcellularLocation>
</comment>
<protein>
    <recommendedName>
        <fullName evidence="7">VCBS repeat-containing protein</fullName>
    </recommendedName>
</protein>
<evidence type="ECO:0000256" key="4">
    <source>
        <dbReference type="ARBA" id="ARBA00022989"/>
    </source>
</evidence>
<name>A0A382L7V6_9ZZZZ</name>
<dbReference type="Gene3D" id="2.130.10.10">
    <property type="entry name" value="YVTN repeat-like/Quinoprotein amine dehydrogenase"/>
    <property type="match status" value="1"/>
</dbReference>
<dbReference type="InterPro" id="IPR015943">
    <property type="entry name" value="WD40/YVTN_repeat-like_dom_sf"/>
</dbReference>
<evidence type="ECO:0000256" key="5">
    <source>
        <dbReference type="ARBA" id="ARBA00023136"/>
    </source>
</evidence>
<keyword evidence="2" id="KW-0812">Transmembrane</keyword>
<keyword evidence="5" id="KW-0472">Membrane</keyword>
<proteinExistence type="predicted"/>
<dbReference type="InterPro" id="IPR045232">
    <property type="entry name" value="FAM234"/>
</dbReference>
<dbReference type="SUPFAM" id="SSF69318">
    <property type="entry name" value="Integrin alpha N-terminal domain"/>
    <property type="match status" value="1"/>
</dbReference>
<dbReference type="GO" id="GO:0016020">
    <property type="term" value="C:membrane"/>
    <property type="evidence" value="ECO:0007669"/>
    <property type="project" value="UniProtKB-SubCell"/>
</dbReference>
<dbReference type="Pfam" id="PF13517">
    <property type="entry name" value="FG-GAP_3"/>
    <property type="match status" value="2"/>
</dbReference>
<evidence type="ECO:0008006" key="7">
    <source>
        <dbReference type="Google" id="ProtNLM"/>
    </source>
</evidence>
<evidence type="ECO:0000313" key="6">
    <source>
        <dbReference type="EMBL" id="SVC30981.1"/>
    </source>
</evidence>
<evidence type="ECO:0000256" key="3">
    <source>
        <dbReference type="ARBA" id="ARBA00022729"/>
    </source>
</evidence>
<dbReference type="InterPro" id="IPR013517">
    <property type="entry name" value="FG-GAP"/>
</dbReference>
<gene>
    <name evidence="6" type="ORF">METZ01_LOCUS283835</name>
</gene>
<organism evidence="6">
    <name type="scientific">marine metagenome</name>
    <dbReference type="NCBI Taxonomy" id="408172"/>
    <lineage>
        <taxon>unclassified sequences</taxon>
        <taxon>metagenomes</taxon>
        <taxon>ecological metagenomes</taxon>
    </lineage>
</organism>
<sequence length="408" mass="43375">EGFSVLFTFTNNSFETDALDAVASLSIDSGGNITSDAVINIGDISLGETVYGNFTILLEDSVPLGAFNLYLKLTAYFNNYLGELEMYEQISQFSLDVSLNQSGFPVSTAEIRSSPLVIDLDSDGDVEIIVGDNNGFVRIYRDDGSEVIDNTFPFDTGNQIWGSAAAADLDGDGMTDFVITSKSKHLYIFDQNGLKVDYNANKYLMGTPAIGNLDEDTDLEVVVGGYSSSNQIFAINPDGSDVDGFPLALGEKTKAGVALADFNGNGKDDIVVGTDDDNIHVIFDDGTMAPGFPYTTGDKVQAAPSVVDINGEKVIFSGSNDNSFYAINSDGGLRFTVQTGDKVQSSPSFLDHNGETYVFFGSNDDMIYAVDSDGNALSGWPKTVNGSIGGSVVFSDLDNDGDPEVIAA</sequence>